<dbReference type="PRINTS" id="PR00169">
    <property type="entry name" value="KCHANNEL"/>
</dbReference>
<dbReference type="PANTHER" id="PTHR11537:SF254">
    <property type="entry name" value="POTASSIUM VOLTAGE-GATED CHANNEL PROTEIN SHAB"/>
    <property type="match status" value="1"/>
</dbReference>
<feature type="transmembrane region" description="Helical" evidence="9">
    <location>
        <begin position="12"/>
        <end position="31"/>
    </location>
</feature>
<evidence type="ECO:0000256" key="7">
    <source>
        <dbReference type="ARBA" id="ARBA00023303"/>
    </source>
</evidence>
<comment type="caution">
    <text evidence="11">The sequence shown here is derived from an EMBL/GenBank/DDBJ whole genome shotgun (WGS) entry which is preliminary data.</text>
</comment>
<dbReference type="AlphaFoldDB" id="A0A3R9LP68"/>
<evidence type="ECO:0000256" key="4">
    <source>
        <dbReference type="ARBA" id="ARBA00022989"/>
    </source>
</evidence>
<dbReference type="RefSeq" id="WP_260467543.1">
    <property type="nucleotide sequence ID" value="NZ_RMVK01000002.1"/>
</dbReference>
<evidence type="ECO:0000256" key="8">
    <source>
        <dbReference type="SAM" id="Coils"/>
    </source>
</evidence>
<dbReference type="Pfam" id="PF07885">
    <property type="entry name" value="Ion_trans_2"/>
    <property type="match status" value="1"/>
</dbReference>
<dbReference type="Gene3D" id="1.20.120.350">
    <property type="entry name" value="Voltage-gated potassium channels. Chain C"/>
    <property type="match status" value="1"/>
</dbReference>
<gene>
    <name evidence="11" type="primary">kcsA</name>
    <name evidence="11" type="ORF">D8844_03210</name>
</gene>
<dbReference type="InterPro" id="IPR028325">
    <property type="entry name" value="VG_K_chnl"/>
</dbReference>
<name>A0A3R9LP68_STROR</name>
<accession>A0A3R9LP68</accession>
<evidence type="ECO:0000256" key="1">
    <source>
        <dbReference type="ARBA" id="ARBA00004141"/>
    </source>
</evidence>
<feature type="transmembrane region" description="Helical" evidence="9">
    <location>
        <begin position="189"/>
        <end position="212"/>
    </location>
</feature>
<dbReference type="PANTHER" id="PTHR11537">
    <property type="entry name" value="VOLTAGE-GATED POTASSIUM CHANNEL"/>
    <property type="match status" value="1"/>
</dbReference>
<keyword evidence="6 9" id="KW-0472">Membrane</keyword>
<dbReference type="InterPro" id="IPR013099">
    <property type="entry name" value="K_chnl_dom"/>
</dbReference>
<feature type="domain" description="Potassium channel" evidence="10">
    <location>
        <begin position="143"/>
        <end position="212"/>
    </location>
</feature>
<reference evidence="11 12" key="1">
    <citation type="submission" date="2018-11" db="EMBL/GenBank/DDBJ databases">
        <title>Species Designations Belie Phenotypic and Genotypic Heterogeneity in Oral Streptococci.</title>
        <authorList>
            <person name="Velsko I."/>
        </authorList>
    </citation>
    <scope>NUCLEOTIDE SEQUENCE [LARGE SCALE GENOMIC DNA]</scope>
    <source>
        <strain evidence="11 12">BCC52</strain>
    </source>
</reference>
<dbReference type="GO" id="GO:0008076">
    <property type="term" value="C:voltage-gated potassium channel complex"/>
    <property type="evidence" value="ECO:0007669"/>
    <property type="project" value="InterPro"/>
</dbReference>
<keyword evidence="5" id="KW-0406">Ion transport</keyword>
<dbReference type="EMBL" id="RMVK01000002">
    <property type="protein sequence ID" value="RSK18567.1"/>
    <property type="molecule type" value="Genomic_DNA"/>
</dbReference>
<keyword evidence="7 11" id="KW-0407">Ion channel</keyword>
<feature type="transmembrane region" description="Helical" evidence="9">
    <location>
        <begin position="43"/>
        <end position="61"/>
    </location>
</feature>
<evidence type="ECO:0000256" key="5">
    <source>
        <dbReference type="ARBA" id="ARBA00023065"/>
    </source>
</evidence>
<dbReference type="GO" id="GO:0001508">
    <property type="term" value="P:action potential"/>
    <property type="evidence" value="ECO:0007669"/>
    <property type="project" value="TreeGrafter"/>
</dbReference>
<evidence type="ECO:0000259" key="10">
    <source>
        <dbReference type="Pfam" id="PF07885"/>
    </source>
</evidence>
<feature type="transmembrane region" description="Helical" evidence="9">
    <location>
        <begin position="132"/>
        <end position="151"/>
    </location>
</feature>
<sequence length="277" mass="31987">MKRKWLLKDYYDTTIIILALISVVLVLLGFAEMIDLDNPPYSIIDLLLWFIFAVDYGWRFFSSKEKWRFILENIFDLLAILPLNAIFTVFRLGRIFRLTRLTKLLKLTRLLRVVGLTGKLEKKVGKLLRTNGLLYIFYLNSFIVLVGSSILSVVEEKSFSDSLWWALVTVTTVGYGDIVPASIFGKWLAVLLMLVGIGTIGMLTSALTNFLVKDNPDEQIKLDNLQDELRSQRILLEKQSEKIEELHRMIQDLLEKNNLDHKKNHSMSGFFTIQQIP</sequence>
<evidence type="ECO:0000313" key="11">
    <source>
        <dbReference type="EMBL" id="RSK18567.1"/>
    </source>
</evidence>
<evidence type="ECO:0000256" key="3">
    <source>
        <dbReference type="ARBA" id="ARBA00022692"/>
    </source>
</evidence>
<evidence type="ECO:0000256" key="2">
    <source>
        <dbReference type="ARBA" id="ARBA00022448"/>
    </source>
</evidence>
<feature type="coiled-coil region" evidence="8">
    <location>
        <begin position="222"/>
        <end position="256"/>
    </location>
</feature>
<keyword evidence="4 9" id="KW-1133">Transmembrane helix</keyword>
<dbReference type="InterPro" id="IPR027359">
    <property type="entry name" value="Volt_channel_dom_sf"/>
</dbReference>
<evidence type="ECO:0000313" key="12">
    <source>
        <dbReference type="Proteomes" id="UP000267979"/>
    </source>
</evidence>
<protein>
    <submittedName>
        <fullName evidence="11">pH-gated potassium channel KcsA</fullName>
    </submittedName>
</protein>
<keyword evidence="2" id="KW-0813">Transport</keyword>
<dbReference type="Gene3D" id="1.10.287.70">
    <property type="match status" value="1"/>
</dbReference>
<feature type="transmembrane region" description="Helical" evidence="9">
    <location>
        <begin position="73"/>
        <end position="93"/>
    </location>
</feature>
<proteinExistence type="predicted"/>
<comment type="subcellular location">
    <subcellularLocation>
        <location evidence="1">Membrane</location>
        <topology evidence="1">Multi-pass membrane protein</topology>
    </subcellularLocation>
</comment>
<dbReference type="SUPFAM" id="SSF81324">
    <property type="entry name" value="Voltage-gated potassium channels"/>
    <property type="match status" value="1"/>
</dbReference>
<evidence type="ECO:0000256" key="9">
    <source>
        <dbReference type="SAM" id="Phobius"/>
    </source>
</evidence>
<dbReference type="Proteomes" id="UP000267979">
    <property type="component" value="Unassembled WGS sequence"/>
</dbReference>
<dbReference type="GO" id="GO:0005249">
    <property type="term" value="F:voltage-gated potassium channel activity"/>
    <property type="evidence" value="ECO:0007669"/>
    <property type="project" value="InterPro"/>
</dbReference>
<keyword evidence="8" id="KW-0175">Coiled coil</keyword>
<organism evidence="11 12">
    <name type="scientific">Streptococcus oralis</name>
    <dbReference type="NCBI Taxonomy" id="1303"/>
    <lineage>
        <taxon>Bacteria</taxon>
        <taxon>Bacillati</taxon>
        <taxon>Bacillota</taxon>
        <taxon>Bacilli</taxon>
        <taxon>Lactobacillales</taxon>
        <taxon>Streptococcaceae</taxon>
        <taxon>Streptococcus</taxon>
    </lineage>
</organism>
<feature type="transmembrane region" description="Helical" evidence="9">
    <location>
        <begin position="163"/>
        <end position="183"/>
    </location>
</feature>
<evidence type="ECO:0000256" key="6">
    <source>
        <dbReference type="ARBA" id="ARBA00023136"/>
    </source>
</evidence>
<keyword evidence="3 9" id="KW-0812">Transmembrane</keyword>